<evidence type="ECO:0000313" key="2">
    <source>
        <dbReference type="Proteomes" id="UP001230504"/>
    </source>
</evidence>
<dbReference type="EMBL" id="JAHLJV010000014">
    <property type="protein sequence ID" value="KAK1595688.1"/>
    <property type="molecule type" value="Genomic_DNA"/>
</dbReference>
<evidence type="ECO:0000313" key="1">
    <source>
        <dbReference type="EMBL" id="KAK1595688.1"/>
    </source>
</evidence>
<proteinExistence type="predicted"/>
<accession>A0AAD8Q4I4</accession>
<sequence length="138" mass="15376">MLARFLRTLTVPKAFHCHHPSSILAELSPSAAEPVTIGSDFPADIVQAIRKPAYMPGGWALPIATWTRRCVLTHPLPSPSFKSPNSHLHPTPVQWCESALTTLHGHGHSHKESWQRRLLLHRHDSSNKHRLPTQISGS</sequence>
<gene>
    <name evidence="1" type="ORF">LY79DRAFT_545726</name>
</gene>
<dbReference type="AlphaFoldDB" id="A0AAD8Q4I4"/>
<keyword evidence="2" id="KW-1185">Reference proteome</keyword>
<comment type="caution">
    <text evidence="1">The sequence shown here is derived from an EMBL/GenBank/DDBJ whole genome shotgun (WGS) entry which is preliminary data.</text>
</comment>
<organism evidence="1 2">
    <name type="scientific">Colletotrichum navitas</name>
    <dbReference type="NCBI Taxonomy" id="681940"/>
    <lineage>
        <taxon>Eukaryota</taxon>
        <taxon>Fungi</taxon>
        <taxon>Dikarya</taxon>
        <taxon>Ascomycota</taxon>
        <taxon>Pezizomycotina</taxon>
        <taxon>Sordariomycetes</taxon>
        <taxon>Hypocreomycetidae</taxon>
        <taxon>Glomerellales</taxon>
        <taxon>Glomerellaceae</taxon>
        <taxon>Colletotrichum</taxon>
        <taxon>Colletotrichum graminicola species complex</taxon>
    </lineage>
</organism>
<dbReference type="RefSeq" id="XP_060416665.1">
    <property type="nucleotide sequence ID" value="XM_060557190.1"/>
</dbReference>
<reference evidence="1" key="1">
    <citation type="submission" date="2021-06" db="EMBL/GenBank/DDBJ databases">
        <title>Comparative genomics, transcriptomics and evolutionary studies reveal genomic signatures of adaptation to plant cell wall in hemibiotrophic fungi.</title>
        <authorList>
            <consortium name="DOE Joint Genome Institute"/>
            <person name="Baroncelli R."/>
            <person name="Diaz J.F."/>
            <person name="Benocci T."/>
            <person name="Peng M."/>
            <person name="Battaglia E."/>
            <person name="Haridas S."/>
            <person name="Andreopoulos W."/>
            <person name="Labutti K."/>
            <person name="Pangilinan J."/>
            <person name="Floch G.L."/>
            <person name="Makela M.R."/>
            <person name="Henrissat B."/>
            <person name="Grigoriev I.V."/>
            <person name="Crouch J.A."/>
            <person name="De Vries R.P."/>
            <person name="Sukno S.A."/>
            <person name="Thon M.R."/>
        </authorList>
    </citation>
    <scope>NUCLEOTIDE SEQUENCE</scope>
    <source>
        <strain evidence="1">CBS 125086</strain>
    </source>
</reference>
<name>A0AAD8Q4I4_9PEZI</name>
<protein>
    <submittedName>
        <fullName evidence="1">Uncharacterized protein</fullName>
    </submittedName>
</protein>
<dbReference type="GeneID" id="85441430"/>
<dbReference type="Proteomes" id="UP001230504">
    <property type="component" value="Unassembled WGS sequence"/>
</dbReference>